<feature type="region of interest" description="Disordered" evidence="5">
    <location>
        <begin position="391"/>
        <end position="414"/>
    </location>
</feature>
<feature type="region of interest" description="Disordered" evidence="5">
    <location>
        <begin position="695"/>
        <end position="765"/>
    </location>
</feature>
<dbReference type="PANTHER" id="PTHR13391:SF0">
    <property type="entry name" value="PROTEIN MISATO HOMOLOG 1"/>
    <property type="match status" value="1"/>
</dbReference>
<reference evidence="8" key="2">
    <citation type="journal article" date="2019" name="IMA Fungus">
        <title>Genome sequencing and comparison of five Tilletia species to identify candidate genes for the detection of regulated species infecting wheat.</title>
        <authorList>
            <person name="Nguyen H.D.T."/>
            <person name="Sultana T."/>
            <person name="Kesanakurti P."/>
            <person name="Hambleton S."/>
        </authorList>
    </citation>
    <scope>NUCLEOTIDE SEQUENCE</scope>
    <source>
        <strain evidence="8">DAOMC 236416</strain>
    </source>
</reference>
<feature type="compositionally biased region" description="Acidic residues" evidence="5">
    <location>
        <begin position="242"/>
        <end position="251"/>
    </location>
</feature>
<feature type="domain" description="DML1/Misato tubulin" evidence="7">
    <location>
        <begin position="254"/>
        <end position="350"/>
    </location>
</feature>
<organism evidence="8 9">
    <name type="scientific">Tilletia indica</name>
    <dbReference type="NCBI Taxonomy" id="43049"/>
    <lineage>
        <taxon>Eukaryota</taxon>
        <taxon>Fungi</taxon>
        <taxon>Dikarya</taxon>
        <taxon>Basidiomycota</taxon>
        <taxon>Ustilaginomycotina</taxon>
        <taxon>Exobasidiomycetes</taxon>
        <taxon>Tilletiales</taxon>
        <taxon>Tilletiaceae</taxon>
        <taxon>Tilletia</taxon>
    </lineage>
</organism>
<dbReference type="Pfam" id="PF14881">
    <property type="entry name" value="Tubulin_3"/>
    <property type="match status" value="1"/>
</dbReference>
<comment type="function">
    <text evidence="1">Involved in the partitioning of the mitochondrial organelle and mitochondrial DNA (mtDNA) inheritance.</text>
</comment>
<reference evidence="8" key="1">
    <citation type="submission" date="2016-04" db="EMBL/GenBank/DDBJ databases">
        <authorList>
            <person name="Nguyen H.D."/>
            <person name="Samba Siva P."/>
            <person name="Cullis J."/>
            <person name="Levesque C.A."/>
            <person name="Hambleton S."/>
        </authorList>
    </citation>
    <scope>NUCLEOTIDE SEQUENCE</scope>
    <source>
        <strain evidence="8">DAOMC 236416</strain>
    </source>
</reference>
<evidence type="ECO:0000256" key="3">
    <source>
        <dbReference type="ARBA" id="ARBA00008507"/>
    </source>
</evidence>
<feature type="domain" description="Misato Segment II tubulin-like" evidence="6">
    <location>
        <begin position="4"/>
        <end position="141"/>
    </location>
</feature>
<feature type="compositionally biased region" description="Acidic residues" evidence="5">
    <location>
        <begin position="732"/>
        <end position="746"/>
    </location>
</feature>
<dbReference type="InterPro" id="IPR049942">
    <property type="entry name" value="DML1/Misato"/>
</dbReference>
<evidence type="ECO:0000256" key="5">
    <source>
        <dbReference type="SAM" id="MobiDB-lite"/>
    </source>
</evidence>
<dbReference type="InterPro" id="IPR036525">
    <property type="entry name" value="Tubulin/FtsZ_GTPase_sf"/>
</dbReference>
<dbReference type="SUPFAM" id="SSF52490">
    <property type="entry name" value="Tubulin nucleotide-binding domain-like"/>
    <property type="match status" value="1"/>
</dbReference>
<feature type="compositionally biased region" description="Acidic residues" evidence="5">
    <location>
        <begin position="142"/>
        <end position="159"/>
    </location>
</feature>
<accession>A0A177TIK2</accession>
<dbReference type="Gene3D" id="3.40.50.1440">
    <property type="entry name" value="Tubulin/FtsZ, GTPase domain"/>
    <property type="match status" value="1"/>
</dbReference>
<dbReference type="InterPro" id="IPR029209">
    <property type="entry name" value="DML1/Misato_tubulin"/>
</dbReference>
<evidence type="ECO:0008006" key="10">
    <source>
        <dbReference type="Google" id="ProtNLM"/>
    </source>
</evidence>
<comment type="caution">
    <text evidence="8">The sequence shown here is derived from an EMBL/GenBank/DDBJ whole genome shotgun (WGS) entry which is preliminary data.</text>
</comment>
<proteinExistence type="inferred from homology"/>
<evidence type="ECO:0000259" key="7">
    <source>
        <dbReference type="Pfam" id="PF14881"/>
    </source>
</evidence>
<dbReference type="InterPro" id="IPR019605">
    <property type="entry name" value="Misato_II_tubulin-like"/>
</dbReference>
<evidence type="ECO:0000256" key="1">
    <source>
        <dbReference type="ARBA" id="ARBA00003757"/>
    </source>
</evidence>
<evidence type="ECO:0000259" key="6">
    <source>
        <dbReference type="Pfam" id="PF10644"/>
    </source>
</evidence>
<comment type="similarity">
    <text evidence="3">Belongs to the misato family.</text>
</comment>
<dbReference type="GO" id="GO:0007005">
    <property type="term" value="P:mitochondrion organization"/>
    <property type="evidence" value="ECO:0007669"/>
    <property type="project" value="InterPro"/>
</dbReference>
<feature type="region of interest" description="Disordered" evidence="5">
    <location>
        <begin position="235"/>
        <end position="256"/>
    </location>
</feature>
<feature type="compositionally biased region" description="Pro residues" evidence="5">
    <location>
        <begin position="394"/>
        <end position="405"/>
    </location>
</feature>
<evidence type="ECO:0000256" key="4">
    <source>
        <dbReference type="ARBA" id="ARBA00023128"/>
    </source>
</evidence>
<dbReference type="GO" id="GO:0005739">
    <property type="term" value="C:mitochondrion"/>
    <property type="evidence" value="ECO:0007669"/>
    <property type="project" value="UniProtKB-SubCell"/>
</dbReference>
<feature type="compositionally biased region" description="Basic and acidic residues" evidence="5">
    <location>
        <begin position="716"/>
        <end position="727"/>
    </location>
</feature>
<dbReference type="EMBL" id="LWDF02000437">
    <property type="protein sequence ID" value="KAE8248669.1"/>
    <property type="molecule type" value="Genomic_DNA"/>
</dbReference>
<dbReference type="Pfam" id="PF10644">
    <property type="entry name" value="Misat_Tub_SegII"/>
    <property type="match status" value="1"/>
</dbReference>
<dbReference type="PANTHER" id="PTHR13391">
    <property type="entry name" value="MITOCHONDRIAL DISTRIBUTION REGULATOR MISATO"/>
    <property type="match status" value="1"/>
</dbReference>
<keyword evidence="9" id="KW-1185">Reference proteome</keyword>
<dbReference type="Proteomes" id="UP000077521">
    <property type="component" value="Unassembled WGS sequence"/>
</dbReference>
<evidence type="ECO:0000313" key="8">
    <source>
        <dbReference type="EMBL" id="KAE8248669.1"/>
    </source>
</evidence>
<dbReference type="AlphaFoldDB" id="A0A177TIK2"/>
<comment type="subcellular location">
    <subcellularLocation>
        <location evidence="2">Mitochondrion</location>
    </subcellularLocation>
</comment>
<gene>
    <name evidence="8" type="ORF">A4X13_0g5521</name>
</gene>
<protein>
    <recommendedName>
        <fullName evidence="10">Misato Segment II tubulin-like domain-containing protein</fullName>
    </recommendedName>
</protein>
<feature type="region of interest" description="Disordered" evidence="5">
    <location>
        <begin position="132"/>
        <end position="187"/>
    </location>
</feature>
<name>A0A177TIK2_9BASI</name>
<evidence type="ECO:0000256" key="2">
    <source>
        <dbReference type="ARBA" id="ARBA00004173"/>
    </source>
</evidence>
<sequence>MQKEQLFLTFGSFAAHVQTHFWNAQESYFDYGSPDNDEDVAQAPPPLVDHDVCFRAGVGARGEETYLPRALLFDLREEFGTLRNVNRLYDALGGDDEGDDGMDQHTSQIVNDGSIGTWGHSVDVMYTGPRIPKSRYQHDLDNGEEDDDRSDLSASDEEQTEIRQGGTPQDSTIAPPPASKGKSVRRGKAARRYWSDYARVPFHPRSLIRVGAGSASAWGSGAGSDSFWRPMHGMTNVSGQEEAGEGEDDGDDGRRRFESYEQGHRAAKLLDRDQEISDDNLRWFVEDSDSLQAFNLTTTSTDAFSGFSAHYAETVRDEYAKTDLLVWATEWGTTVSTESTSAQAKKKRRAQAALSGVEPLSGEELRLARVRRMNQALSAASLSESASLYVPLTLPQPSPPTPRPAQPQQASIQGNQKLDIVNRMVSAAAEMTQKRKRTWDTNMQKARWSDMWQSAALLAAHMETSTLPSRLRDRPESIPQLTSRLNWRQNTRVGILGGCLPTPLLAEIQSDSIVKEFDPIEAMLAARGLLAKSSSEKKKGRNEPWTPEFGRREVEASWIDFLPARQGGGGQQIRAKSFAQSITARDADVGAKIPTRSVMEAWSGLPAPLGTTHFVPLAYNLLPSHPQFFNGLTNTGRALPDPSLASTDKRVRTVPVVSSLSTGPQTAAVLHSHRRFIQDVLRGHVPLQAYGIGASGGGAPGAASSEDSEGVVGGRDGLKEILERLEEMLQGYEEEGADDDEDEDEGDGRGTDEEWEETGEEWDIE</sequence>
<keyword evidence="4" id="KW-0496">Mitochondrion</keyword>
<feature type="compositionally biased region" description="Acidic residues" evidence="5">
    <location>
        <begin position="753"/>
        <end position="765"/>
    </location>
</feature>
<evidence type="ECO:0000313" key="9">
    <source>
        <dbReference type="Proteomes" id="UP000077521"/>
    </source>
</evidence>